<dbReference type="EMBL" id="SKCS01000889">
    <property type="protein sequence ID" value="TNN04788.1"/>
    <property type="molecule type" value="Genomic_DNA"/>
</dbReference>
<gene>
    <name evidence="1" type="ORF">EWB00_010908</name>
</gene>
<dbReference type="AlphaFoldDB" id="A0A4Z2CKN6"/>
<evidence type="ECO:0000313" key="2">
    <source>
        <dbReference type="Proteomes" id="UP000311919"/>
    </source>
</evidence>
<evidence type="ECO:0000313" key="1">
    <source>
        <dbReference type="EMBL" id="TNN04788.1"/>
    </source>
</evidence>
<reference evidence="1 2" key="1">
    <citation type="submission" date="2019-03" db="EMBL/GenBank/DDBJ databases">
        <title>An improved genome assembly of the fluke Schistosoma japonicum.</title>
        <authorList>
            <person name="Hu W."/>
            <person name="Luo F."/>
            <person name="Yin M."/>
            <person name="Mo X."/>
            <person name="Sun C."/>
            <person name="Wu Q."/>
            <person name="Zhu B."/>
            <person name="Xiang M."/>
            <person name="Wang J."/>
            <person name="Wang Y."/>
            <person name="Zhang T."/>
            <person name="Xu B."/>
            <person name="Zheng H."/>
            <person name="Feng Z."/>
        </authorList>
    </citation>
    <scope>NUCLEOTIDE SEQUENCE [LARGE SCALE GENOMIC DNA]</scope>
    <source>
        <strain evidence="1">HuSjv2</strain>
        <tissue evidence="1">Worms</tissue>
    </source>
</reference>
<organism evidence="1 2">
    <name type="scientific">Schistosoma japonicum</name>
    <name type="common">Blood fluke</name>
    <dbReference type="NCBI Taxonomy" id="6182"/>
    <lineage>
        <taxon>Eukaryota</taxon>
        <taxon>Metazoa</taxon>
        <taxon>Spiralia</taxon>
        <taxon>Lophotrochozoa</taxon>
        <taxon>Platyhelminthes</taxon>
        <taxon>Trematoda</taxon>
        <taxon>Digenea</taxon>
        <taxon>Strigeidida</taxon>
        <taxon>Schistosomatoidea</taxon>
        <taxon>Schistosomatidae</taxon>
        <taxon>Schistosoma</taxon>
    </lineage>
</organism>
<name>A0A4Z2CKN6_SCHJA</name>
<proteinExistence type="predicted"/>
<feature type="non-terminal residue" evidence="1">
    <location>
        <position position="127"/>
    </location>
</feature>
<dbReference type="Proteomes" id="UP000311919">
    <property type="component" value="Unassembled WGS sequence"/>
</dbReference>
<dbReference type="OrthoDB" id="6229751at2759"/>
<accession>A0A4Z2CKN6</accession>
<protein>
    <recommendedName>
        <fullName evidence="3">Endonuclease-reverse transcriptase</fullName>
    </recommendedName>
</protein>
<evidence type="ECO:0008006" key="3">
    <source>
        <dbReference type="Google" id="ProtNLM"/>
    </source>
</evidence>
<comment type="caution">
    <text evidence="1">The sequence shown here is derived from an EMBL/GenBank/DDBJ whole genome shotgun (WGS) entry which is preliminary data.</text>
</comment>
<sequence>MRWLGHVLRMSNYSLPRRAMFCGVGIGWKKARGGQTKTWQKSMKSLTSGLSHVGRCRLRGWGPRDESHQWLETLNDMAQNRSQWRRCIHSFQWISTTSIELIDSQKLIPSGSEHDEERRVIKQKLAK</sequence>
<keyword evidence="2" id="KW-1185">Reference proteome</keyword>